<evidence type="ECO:0000256" key="1">
    <source>
        <dbReference type="SAM" id="MobiDB-lite"/>
    </source>
</evidence>
<evidence type="ECO:0000313" key="3">
    <source>
        <dbReference type="EMBL" id="KAF9518943.1"/>
    </source>
</evidence>
<dbReference type="EMBL" id="MU128921">
    <property type="protein sequence ID" value="KAF9518943.1"/>
    <property type="molecule type" value="Genomic_DNA"/>
</dbReference>
<comment type="caution">
    <text evidence="3">The sequence shown here is derived from an EMBL/GenBank/DDBJ whole genome shotgun (WGS) entry which is preliminary data.</text>
</comment>
<accession>A0A9P6B735</accession>
<dbReference type="OrthoDB" id="2685034at2759"/>
<dbReference type="Proteomes" id="UP000886523">
    <property type="component" value="Unassembled WGS sequence"/>
</dbReference>
<sequence>MAGKHSHSGLALHFQLMGAGFTCSLLTLLLNGTEPDLETVSDHAKLFTFDAPLGTGVAYTSGFDNPPSTYLYPPHIGTPGYPNHSTEATGSSGTFPMGPVYQPGIDLGGLDHISDANSPTPDPHEVFFTPSPSTNTHAVSPEPAVVSYPVSTSAPSSPASLSISMPKHVKDLYKLIDNDVAPKLWPNDTSSPPHYCIKKNNERAYESSSACMKCKQAEKGVNKKGSKKAKIEVGDMQLNEFEEMAEGKDNAWTDEQGAKLLKYLCDADRWTTFCANQAQGFCRATVHMGGVKAAPAICSWFDHELGHFKYIKTLKNHTGGGNGDDIGQELDGIEKEGSDDKHKCSTTVIAHFKEMGWYALFENCCGSKPDIKKSTNLKSGVQGKKHPHIGNKDLDDADDEASHAEDSLPHGKCCCHAACSTGQDIVDEKMDMSRCQVELTEDIGTAFTNIANTYAMSFKSQDTRANCKLDIKQHEQGLQMMNSANPEIVKMGLSILRKLQQ</sequence>
<reference evidence="3" key="1">
    <citation type="journal article" date="2020" name="Nat. Commun.">
        <title>Large-scale genome sequencing of mycorrhizal fungi provides insights into the early evolution of symbiotic traits.</title>
        <authorList>
            <person name="Miyauchi S."/>
            <person name="Kiss E."/>
            <person name="Kuo A."/>
            <person name="Drula E."/>
            <person name="Kohler A."/>
            <person name="Sanchez-Garcia M."/>
            <person name="Morin E."/>
            <person name="Andreopoulos B."/>
            <person name="Barry K.W."/>
            <person name="Bonito G."/>
            <person name="Buee M."/>
            <person name="Carver A."/>
            <person name="Chen C."/>
            <person name="Cichocki N."/>
            <person name="Clum A."/>
            <person name="Culley D."/>
            <person name="Crous P.W."/>
            <person name="Fauchery L."/>
            <person name="Girlanda M."/>
            <person name="Hayes R.D."/>
            <person name="Keri Z."/>
            <person name="LaButti K."/>
            <person name="Lipzen A."/>
            <person name="Lombard V."/>
            <person name="Magnuson J."/>
            <person name="Maillard F."/>
            <person name="Murat C."/>
            <person name="Nolan M."/>
            <person name="Ohm R.A."/>
            <person name="Pangilinan J."/>
            <person name="Pereira M.F."/>
            <person name="Perotto S."/>
            <person name="Peter M."/>
            <person name="Pfister S."/>
            <person name="Riley R."/>
            <person name="Sitrit Y."/>
            <person name="Stielow J.B."/>
            <person name="Szollosi G."/>
            <person name="Zifcakova L."/>
            <person name="Stursova M."/>
            <person name="Spatafora J.W."/>
            <person name="Tedersoo L."/>
            <person name="Vaario L.M."/>
            <person name="Yamada A."/>
            <person name="Yan M."/>
            <person name="Wang P."/>
            <person name="Xu J."/>
            <person name="Bruns T."/>
            <person name="Baldrian P."/>
            <person name="Vilgalys R."/>
            <person name="Dunand C."/>
            <person name="Henrissat B."/>
            <person name="Grigoriev I.V."/>
            <person name="Hibbett D."/>
            <person name="Nagy L.G."/>
            <person name="Martin F.M."/>
        </authorList>
    </citation>
    <scope>NUCLEOTIDE SEQUENCE</scope>
    <source>
        <strain evidence="3">UP504</strain>
    </source>
</reference>
<evidence type="ECO:0000256" key="2">
    <source>
        <dbReference type="SAM" id="SignalP"/>
    </source>
</evidence>
<protein>
    <submittedName>
        <fullName evidence="3">Uncharacterized protein</fullName>
    </submittedName>
</protein>
<feature type="signal peptide" evidence="2">
    <location>
        <begin position="1"/>
        <end position="24"/>
    </location>
</feature>
<gene>
    <name evidence="3" type="ORF">BS47DRAFT_1358574</name>
</gene>
<feature type="compositionally biased region" description="Basic and acidic residues" evidence="1">
    <location>
        <begin position="390"/>
        <end position="403"/>
    </location>
</feature>
<feature type="region of interest" description="Disordered" evidence="1">
    <location>
        <begin position="376"/>
        <end position="403"/>
    </location>
</feature>
<evidence type="ECO:0000313" key="4">
    <source>
        <dbReference type="Proteomes" id="UP000886523"/>
    </source>
</evidence>
<organism evidence="3 4">
    <name type="scientific">Hydnum rufescens UP504</name>
    <dbReference type="NCBI Taxonomy" id="1448309"/>
    <lineage>
        <taxon>Eukaryota</taxon>
        <taxon>Fungi</taxon>
        <taxon>Dikarya</taxon>
        <taxon>Basidiomycota</taxon>
        <taxon>Agaricomycotina</taxon>
        <taxon>Agaricomycetes</taxon>
        <taxon>Cantharellales</taxon>
        <taxon>Hydnaceae</taxon>
        <taxon>Hydnum</taxon>
    </lineage>
</organism>
<dbReference type="AlphaFoldDB" id="A0A9P6B735"/>
<keyword evidence="2" id="KW-0732">Signal</keyword>
<proteinExistence type="predicted"/>
<feature type="chain" id="PRO_5040447729" evidence="2">
    <location>
        <begin position="25"/>
        <end position="501"/>
    </location>
</feature>
<keyword evidence="4" id="KW-1185">Reference proteome</keyword>
<name>A0A9P6B735_9AGAM</name>